<evidence type="ECO:0000256" key="8">
    <source>
        <dbReference type="ARBA" id="ARBA00031484"/>
    </source>
</evidence>
<dbReference type="Gene3D" id="3.10.50.40">
    <property type="match status" value="1"/>
</dbReference>
<dbReference type="Pfam" id="PF09312">
    <property type="entry name" value="SurA_N"/>
    <property type="match status" value="1"/>
</dbReference>
<dbReference type="AlphaFoldDB" id="A0A2M8J3D1"/>
<protein>
    <recommendedName>
        <fullName evidence="1">Parvulin-like PPIase</fullName>
    </recommendedName>
    <alternativeName>
        <fullName evidence="7">Peptidyl-prolyl cis-trans isomerase plp</fullName>
    </alternativeName>
    <alternativeName>
        <fullName evidence="8">Rotamase plp</fullName>
    </alternativeName>
</protein>
<reference evidence="11 12" key="1">
    <citation type="journal article" date="2018" name="Int. J. Syst. Evol. Microbiol.">
        <title>Pseudooceanicola lipolyticus sp. nov., a marine alphaproteobacterium, reclassification of Oceanicola flagellatus as Pseudooceanicola flagellatus comb. nov. and emended description of the genus Pseudooceanicola.</title>
        <authorList>
            <person name="Huang M.-M."/>
            <person name="Guo L.-L."/>
            <person name="Wu Y.-H."/>
            <person name="Lai Q.-L."/>
            <person name="Shao Z.-Z."/>
            <person name="Wang C.-S."/>
            <person name="Wu M."/>
            <person name="Xu X.-W."/>
        </authorList>
    </citation>
    <scope>NUCLEOTIDE SEQUENCE [LARGE SCALE GENOMIC DNA]</scope>
    <source>
        <strain evidence="11 12">157</strain>
    </source>
</reference>
<dbReference type="SUPFAM" id="SSF54534">
    <property type="entry name" value="FKBP-like"/>
    <property type="match status" value="1"/>
</dbReference>
<feature type="domain" description="PpiC" evidence="10">
    <location>
        <begin position="133"/>
        <end position="246"/>
    </location>
</feature>
<keyword evidence="2" id="KW-0732">Signal</keyword>
<evidence type="ECO:0000256" key="9">
    <source>
        <dbReference type="PROSITE-ProRule" id="PRU00278"/>
    </source>
</evidence>
<evidence type="ECO:0000256" key="4">
    <source>
        <dbReference type="ARBA" id="ARBA00023110"/>
    </source>
</evidence>
<evidence type="ECO:0000256" key="7">
    <source>
        <dbReference type="ARBA" id="ARBA00030642"/>
    </source>
</evidence>
<dbReference type="Pfam" id="PF00639">
    <property type="entry name" value="Rotamase"/>
    <property type="match status" value="1"/>
</dbReference>
<evidence type="ECO:0000313" key="12">
    <source>
        <dbReference type="Proteomes" id="UP000231553"/>
    </source>
</evidence>
<keyword evidence="3" id="KW-0574">Periplasm</keyword>
<dbReference type="InterPro" id="IPR046357">
    <property type="entry name" value="PPIase_dom_sf"/>
</dbReference>
<sequence length="392" mass="42603">MFAPAPRPLHAQSLFSPAITVNDEVITNFELEQRIRFMTLLRAPGDPEERAREELIDDRLRNQAVRDAGITVTDEQVNVGIEDYAARTQLSTAAFIDALGEGGVAPETLRDFIRTSLGWRELVRGRFLNQARPSQEEVDRALSQDQSSGGVSVSLAEVIIPITPETLGQAEELARQISDIQDYATFSDAAARFSAAPTRDRGGDLGWLALNTLPPALRPTILELTPGETSAPIPLPNAIAVFQMRGIRELPVPAPRYSTIDYAAYYIPGGRSPEALATAAEIALQVDRCDDLYGIAQGQPPEVLDRESRAPGEIPQDIALELAKLDPGETSATLTRADGQTLVFLMLCGRTAAVNEAASRDDVASALTVQRLESFAESYLQQLRADALIIEQ</sequence>
<dbReference type="SUPFAM" id="SSF109998">
    <property type="entry name" value="Triger factor/SurA peptide-binding domain-like"/>
    <property type="match status" value="1"/>
</dbReference>
<name>A0A2M8J3D1_9RHOB</name>
<evidence type="ECO:0000259" key="10">
    <source>
        <dbReference type="PROSITE" id="PS50198"/>
    </source>
</evidence>
<evidence type="ECO:0000313" key="11">
    <source>
        <dbReference type="EMBL" id="PJE37291.1"/>
    </source>
</evidence>
<keyword evidence="12" id="KW-1185">Reference proteome</keyword>
<dbReference type="Gene3D" id="1.10.4030.10">
    <property type="entry name" value="Porin chaperone SurA, peptide-binding domain"/>
    <property type="match status" value="1"/>
</dbReference>
<dbReference type="PANTHER" id="PTHR47637">
    <property type="entry name" value="CHAPERONE SURA"/>
    <property type="match status" value="1"/>
</dbReference>
<evidence type="ECO:0000256" key="3">
    <source>
        <dbReference type="ARBA" id="ARBA00022764"/>
    </source>
</evidence>
<dbReference type="InterPro" id="IPR000297">
    <property type="entry name" value="PPIase_PpiC"/>
</dbReference>
<dbReference type="PANTHER" id="PTHR47637:SF1">
    <property type="entry name" value="CHAPERONE SURA"/>
    <property type="match status" value="1"/>
</dbReference>
<keyword evidence="4 9" id="KW-0697">Rotamase</keyword>
<dbReference type="OrthoDB" id="9791746at2"/>
<evidence type="ECO:0000256" key="1">
    <source>
        <dbReference type="ARBA" id="ARBA00018370"/>
    </source>
</evidence>
<evidence type="ECO:0000256" key="2">
    <source>
        <dbReference type="ARBA" id="ARBA00022729"/>
    </source>
</evidence>
<dbReference type="EMBL" id="PGTB01000018">
    <property type="protein sequence ID" value="PJE37291.1"/>
    <property type="molecule type" value="Genomic_DNA"/>
</dbReference>
<gene>
    <name evidence="11" type="ORF">CVM52_07795</name>
</gene>
<dbReference type="Proteomes" id="UP000231553">
    <property type="component" value="Unassembled WGS sequence"/>
</dbReference>
<keyword evidence="5" id="KW-0143">Chaperone</keyword>
<dbReference type="GO" id="GO:0003755">
    <property type="term" value="F:peptidyl-prolyl cis-trans isomerase activity"/>
    <property type="evidence" value="ECO:0007669"/>
    <property type="project" value="UniProtKB-KW"/>
</dbReference>
<dbReference type="InterPro" id="IPR050280">
    <property type="entry name" value="OMP_Chaperone_SurA"/>
</dbReference>
<proteinExistence type="predicted"/>
<evidence type="ECO:0000256" key="6">
    <source>
        <dbReference type="ARBA" id="ARBA00023235"/>
    </source>
</evidence>
<dbReference type="InterPro" id="IPR023058">
    <property type="entry name" value="PPIase_PpiC_CS"/>
</dbReference>
<accession>A0A2M8J3D1</accession>
<dbReference type="InterPro" id="IPR027304">
    <property type="entry name" value="Trigger_fact/SurA_dom_sf"/>
</dbReference>
<comment type="caution">
    <text evidence="11">The sequence shown here is derived from an EMBL/GenBank/DDBJ whole genome shotgun (WGS) entry which is preliminary data.</text>
</comment>
<evidence type="ECO:0000256" key="5">
    <source>
        <dbReference type="ARBA" id="ARBA00023186"/>
    </source>
</evidence>
<keyword evidence="6 9" id="KW-0413">Isomerase</keyword>
<dbReference type="PROSITE" id="PS01096">
    <property type="entry name" value="PPIC_PPIASE_1"/>
    <property type="match status" value="1"/>
</dbReference>
<organism evidence="11 12">
    <name type="scientific">Pseudooceanicola lipolyticus</name>
    <dbReference type="NCBI Taxonomy" id="2029104"/>
    <lineage>
        <taxon>Bacteria</taxon>
        <taxon>Pseudomonadati</taxon>
        <taxon>Pseudomonadota</taxon>
        <taxon>Alphaproteobacteria</taxon>
        <taxon>Rhodobacterales</taxon>
        <taxon>Paracoccaceae</taxon>
        <taxon>Pseudooceanicola</taxon>
    </lineage>
</organism>
<dbReference type="PROSITE" id="PS50198">
    <property type="entry name" value="PPIC_PPIASE_2"/>
    <property type="match status" value="1"/>
</dbReference>
<dbReference type="InterPro" id="IPR015391">
    <property type="entry name" value="SurA_N"/>
</dbReference>